<sequence length="426" mass="47843">MSSSMYCKRGMRGSINPRFLFLLGLFSSLTVIQLGGISLFLIFAYMLFLYGLVRNNLSICINTKFLPFLVSIVFSFLVSLFSNLPSGYLINNIKGLLNYLIIFVLAFSIVESDNKETCLYELLSGLCCSCRVQSVWIIGQTILWNLLKIDVNKLIFSDILGLVEKASQYKGTGYVPTGLCWNAGGIAPILFLGFFLEKRLILKIIIAVSAFLTQSATLTIGMSLCIVFMIVYNVSKMNVLVKCKKNISSIFAGLVLILIFLFVSYRSFGVIRQQFDRLWEVFSYRIDGLLNSSSAMDSSTSAHLGYFTNLPYALGHGSFANAFFGFGINCSGFPYSAVTGQYSDQVWIVECDFVNILLNFGIIGFLFFYVWLMGGVLNLREKGAIFYAFLVIAFMGITYNLQYIWLIFIELILFSKKVTSSEFSLH</sequence>
<keyword evidence="1" id="KW-0472">Membrane</keyword>
<proteinExistence type="predicted"/>
<gene>
    <name evidence="2" type="ordered locus">BL0234</name>
</gene>
<protein>
    <recommendedName>
        <fullName evidence="4">O-antigen ligase domain-containing protein</fullName>
    </recommendedName>
</protein>
<reference evidence="2 3" key="1">
    <citation type="journal article" date="2002" name="Proc. Natl. Acad. Sci. U.S.A.">
        <title>The genome sequence of Bifidobacterium longum reflects its adaptation to the human gastrointestinal tract.</title>
        <authorList>
            <person name="Schell M.A."/>
            <person name="Karmirantzou M."/>
            <person name="Snel B."/>
            <person name="Vilanova D."/>
            <person name="Berger B."/>
            <person name="Pessi G."/>
            <person name="Zwahlen M.C."/>
            <person name="Desiere F."/>
            <person name="Bork P."/>
            <person name="Delley M."/>
            <person name="Pridmore R.D."/>
            <person name="Arigoni F."/>
        </authorList>
    </citation>
    <scope>NUCLEOTIDE SEQUENCE [LARGE SCALE GENOMIC DNA]</scope>
    <source>
        <strain evidence="3">NCC 2705</strain>
    </source>
</reference>
<dbReference type="STRING" id="206672.BL0234"/>
<dbReference type="Proteomes" id="UP000000439">
    <property type="component" value="Chromosome"/>
</dbReference>
<feature type="transmembrane region" description="Helical" evidence="1">
    <location>
        <begin position="65"/>
        <end position="84"/>
    </location>
</feature>
<dbReference type="PATRIC" id="fig|206672.9.peg.969"/>
<feature type="transmembrane region" description="Helical" evidence="1">
    <location>
        <begin position="20"/>
        <end position="53"/>
    </location>
</feature>
<dbReference type="HOGENOM" id="CLU_643519_0_0_11"/>
<dbReference type="KEGG" id="blo:BL0234"/>
<accession>Q8G7M1</accession>
<evidence type="ECO:0008006" key="4">
    <source>
        <dbReference type="Google" id="ProtNLM"/>
    </source>
</evidence>
<feature type="transmembrane region" description="Helical" evidence="1">
    <location>
        <begin position="384"/>
        <end position="408"/>
    </location>
</feature>
<dbReference type="EnsemblBacteria" id="AAN24080">
    <property type="protein sequence ID" value="AAN24080"/>
    <property type="gene ID" value="BL0234"/>
</dbReference>
<feature type="transmembrane region" description="Helical" evidence="1">
    <location>
        <begin position="174"/>
        <end position="196"/>
    </location>
</feature>
<keyword evidence="1" id="KW-1133">Transmembrane helix</keyword>
<feature type="transmembrane region" description="Helical" evidence="1">
    <location>
        <begin position="353"/>
        <end position="372"/>
    </location>
</feature>
<keyword evidence="3" id="KW-1185">Reference proteome</keyword>
<feature type="transmembrane region" description="Helical" evidence="1">
    <location>
        <begin position="208"/>
        <end position="235"/>
    </location>
</feature>
<feature type="transmembrane region" description="Helical" evidence="1">
    <location>
        <begin position="96"/>
        <end position="112"/>
    </location>
</feature>
<dbReference type="AlphaFoldDB" id="Q8G7M1"/>
<evidence type="ECO:0000313" key="2">
    <source>
        <dbReference type="EMBL" id="AAN24080.1"/>
    </source>
</evidence>
<name>Q8G7M1_BIFLO</name>
<evidence type="ECO:0000256" key="1">
    <source>
        <dbReference type="SAM" id="Phobius"/>
    </source>
</evidence>
<organism evidence="2 3">
    <name type="scientific">Bifidobacterium longum (strain NCC 2705)</name>
    <dbReference type="NCBI Taxonomy" id="206672"/>
    <lineage>
        <taxon>Bacteria</taxon>
        <taxon>Bacillati</taxon>
        <taxon>Actinomycetota</taxon>
        <taxon>Actinomycetes</taxon>
        <taxon>Bifidobacteriales</taxon>
        <taxon>Bifidobacteriaceae</taxon>
        <taxon>Bifidobacterium</taxon>
    </lineage>
</organism>
<feature type="transmembrane region" description="Helical" evidence="1">
    <location>
        <begin position="247"/>
        <end position="268"/>
    </location>
</feature>
<keyword evidence="1" id="KW-0812">Transmembrane</keyword>
<dbReference type="EMBL" id="AE014295">
    <property type="protein sequence ID" value="AAN24080.1"/>
    <property type="molecule type" value="Genomic_DNA"/>
</dbReference>
<evidence type="ECO:0000313" key="3">
    <source>
        <dbReference type="Proteomes" id="UP000000439"/>
    </source>
</evidence>
<dbReference type="OrthoDB" id="10008217at2"/>